<proteinExistence type="predicted"/>
<gene>
    <name evidence="1" type="ORF">SAMN02745885_01620</name>
</gene>
<name>A0A1T4QF14_9FIRM</name>
<keyword evidence="2" id="KW-1185">Reference proteome</keyword>
<organism evidence="1 2">
    <name type="scientific">Carboxydocella sporoproducens DSM 16521</name>
    <dbReference type="NCBI Taxonomy" id="1121270"/>
    <lineage>
        <taxon>Bacteria</taxon>
        <taxon>Bacillati</taxon>
        <taxon>Bacillota</taxon>
        <taxon>Clostridia</taxon>
        <taxon>Eubacteriales</taxon>
        <taxon>Clostridiales Family XVI. Incertae Sedis</taxon>
        <taxon>Carboxydocella</taxon>
    </lineage>
</organism>
<protein>
    <submittedName>
        <fullName evidence="1">Uncharacterized protein</fullName>
    </submittedName>
</protein>
<evidence type="ECO:0000313" key="2">
    <source>
        <dbReference type="Proteomes" id="UP000189933"/>
    </source>
</evidence>
<dbReference type="RefSeq" id="WP_159071969.1">
    <property type="nucleotide sequence ID" value="NZ_FUXM01000018.1"/>
</dbReference>
<dbReference type="InterPro" id="IPR046053">
    <property type="entry name" value="DUF6011"/>
</dbReference>
<dbReference type="EMBL" id="FUXM01000018">
    <property type="protein sequence ID" value="SKA01808.1"/>
    <property type="molecule type" value="Genomic_DNA"/>
</dbReference>
<dbReference type="OrthoDB" id="961276at2"/>
<sequence>MKCGACGRTLKDEKSIKLGYGKTCYKKLFKGEVKKQEGQEDNLLVDFVAELVGWRG</sequence>
<dbReference type="AlphaFoldDB" id="A0A1T4QF14"/>
<dbReference type="Pfam" id="PF19474">
    <property type="entry name" value="DUF6011"/>
    <property type="match status" value="1"/>
</dbReference>
<dbReference type="Proteomes" id="UP000189933">
    <property type="component" value="Unassembled WGS sequence"/>
</dbReference>
<reference evidence="2" key="1">
    <citation type="submission" date="2017-02" db="EMBL/GenBank/DDBJ databases">
        <authorList>
            <person name="Varghese N."/>
            <person name="Submissions S."/>
        </authorList>
    </citation>
    <scope>NUCLEOTIDE SEQUENCE [LARGE SCALE GENOMIC DNA]</scope>
    <source>
        <strain evidence="2">DSM 16521</strain>
    </source>
</reference>
<accession>A0A1T4QF14</accession>
<evidence type="ECO:0000313" key="1">
    <source>
        <dbReference type="EMBL" id="SKA01808.1"/>
    </source>
</evidence>